<proteinExistence type="inferred from homology"/>
<dbReference type="SUPFAM" id="SSF55031">
    <property type="entry name" value="Bacterial exopeptidase dimerisation domain"/>
    <property type="match status" value="1"/>
</dbReference>
<comment type="cofactor">
    <cofactor evidence="1">
        <name>Zn(2+)</name>
        <dbReference type="ChEBI" id="CHEBI:29105"/>
    </cofactor>
</comment>
<reference evidence="8" key="1">
    <citation type="journal article" date="2019" name="Int. J. Syst. Evol. Microbiol.">
        <title>The Global Catalogue of Microorganisms (GCM) 10K type strain sequencing project: providing services to taxonomists for standard genome sequencing and annotation.</title>
        <authorList>
            <consortium name="The Broad Institute Genomics Platform"/>
            <consortium name="The Broad Institute Genome Sequencing Center for Infectious Disease"/>
            <person name="Wu L."/>
            <person name="Ma J."/>
        </authorList>
    </citation>
    <scope>NUCLEOTIDE SEQUENCE [LARGE SCALE GENOMIC DNA]</scope>
    <source>
        <strain evidence="8">TISTR 1514</strain>
    </source>
</reference>
<evidence type="ECO:0000259" key="6">
    <source>
        <dbReference type="Pfam" id="PF07687"/>
    </source>
</evidence>
<dbReference type="Pfam" id="PF01546">
    <property type="entry name" value="Peptidase_M20"/>
    <property type="match status" value="1"/>
</dbReference>
<comment type="caution">
    <text evidence="7">The sequence shown here is derived from an EMBL/GenBank/DDBJ whole genome shotgun (WGS) entry which is preliminary data.</text>
</comment>
<evidence type="ECO:0000256" key="4">
    <source>
        <dbReference type="ARBA" id="ARBA00022801"/>
    </source>
</evidence>
<feature type="domain" description="Peptidase M20 dimerisation" evidence="6">
    <location>
        <begin position="196"/>
        <end position="333"/>
    </location>
</feature>
<name>A0ABW5V1W5_9MICO</name>
<dbReference type="InterPro" id="IPR036264">
    <property type="entry name" value="Bact_exopeptidase_dim_dom"/>
</dbReference>
<sequence length="438" mass="47429">MTAPHPLESDPTVAMTRDLIRIDTQNWGNGKSSGEREATEYLAAKLRDLGSEPVIFESEPNRASVVARIPGRNPNKPALVVHGHTDVVPADATHWSVDPFAAEVRDGMIWGRGAVDMKNMDAMIVTALERIIASGDLPERELIVAFFADEEDGGKLGAHWAVDHRPELFAGATEAISEVGGYSVHVDGHRAYLLQTGEKAMIWLRLRARRPSGHGSKVVPAEDNAVTELARAIVRLTNHDWPVQLNETSTEMIHALSALTGADFESVAPDELALRGGDAAAWLRASLRTTANPTMLDGGYKHNVIPETASVAIDVRPLPGQEADVLDEIQRLVGDGIEVEVDWQAIGAQAPSTGALVDASLASLRAFDPDARIIPYLLPAGTDNKSLARLGIDGYGFAPLQLPAELNFPAMFHGVDERVPLESLVFGRNVLEHFLRNY</sequence>
<evidence type="ECO:0000313" key="7">
    <source>
        <dbReference type="EMBL" id="MFD2758659.1"/>
    </source>
</evidence>
<dbReference type="NCBIfam" id="NF005913">
    <property type="entry name" value="PRK07906.1"/>
    <property type="match status" value="1"/>
</dbReference>
<evidence type="ECO:0000313" key="8">
    <source>
        <dbReference type="Proteomes" id="UP001597492"/>
    </source>
</evidence>
<dbReference type="InterPro" id="IPR002933">
    <property type="entry name" value="Peptidase_M20"/>
</dbReference>
<keyword evidence="5" id="KW-0862">Zinc</keyword>
<dbReference type="Gene3D" id="1.10.150.900">
    <property type="match status" value="1"/>
</dbReference>
<dbReference type="InterPro" id="IPR011650">
    <property type="entry name" value="Peptidase_M20_dimer"/>
</dbReference>
<gene>
    <name evidence="7" type="ORF">ACFSW7_09750</name>
</gene>
<dbReference type="PROSITE" id="PS00759">
    <property type="entry name" value="ARGE_DAPE_CPG2_2"/>
    <property type="match status" value="1"/>
</dbReference>
<accession>A0ABW5V1W5</accession>
<dbReference type="InterPro" id="IPR001261">
    <property type="entry name" value="ArgE/DapE_CS"/>
</dbReference>
<evidence type="ECO:0000256" key="3">
    <source>
        <dbReference type="ARBA" id="ARBA00022723"/>
    </source>
</evidence>
<keyword evidence="8" id="KW-1185">Reference proteome</keyword>
<organism evidence="7 8">
    <name type="scientific">Gulosibacter faecalis</name>
    <dbReference type="NCBI Taxonomy" id="272240"/>
    <lineage>
        <taxon>Bacteria</taxon>
        <taxon>Bacillati</taxon>
        <taxon>Actinomycetota</taxon>
        <taxon>Actinomycetes</taxon>
        <taxon>Micrococcales</taxon>
        <taxon>Microbacteriaceae</taxon>
        <taxon>Gulosibacter</taxon>
    </lineage>
</organism>
<dbReference type="PIRSF" id="PIRSF036696">
    <property type="entry name" value="ACY-1"/>
    <property type="match status" value="1"/>
</dbReference>
<dbReference type="EMBL" id="JBHUNE010000006">
    <property type="protein sequence ID" value="MFD2758659.1"/>
    <property type="molecule type" value="Genomic_DNA"/>
</dbReference>
<keyword evidence="3" id="KW-0479">Metal-binding</keyword>
<dbReference type="Gene3D" id="3.30.70.360">
    <property type="match status" value="1"/>
</dbReference>
<dbReference type="PANTHER" id="PTHR43808">
    <property type="entry name" value="ACETYLORNITHINE DEACETYLASE"/>
    <property type="match status" value="1"/>
</dbReference>
<protein>
    <submittedName>
        <fullName evidence="7">M20/M25/M40 family metallo-hydrolase</fullName>
    </submittedName>
</protein>
<dbReference type="Proteomes" id="UP001597492">
    <property type="component" value="Unassembled WGS sequence"/>
</dbReference>
<dbReference type="Gene3D" id="3.40.630.10">
    <property type="entry name" value="Zn peptidases"/>
    <property type="match status" value="1"/>
</dbReference>
<dbReference type="PANTHER" id="PTHR43808:SF8">
    <property type="entry name" value="PEPTIDASE M20 DIMERISATION DOMAIN-CONTAINING PROTEIN"/>
    <property type="match status" value="1"/>
</dbReference>
<evidence type="ECO:0000256" key="5">
    <source>
        <dbReference type="ARBA" id="ARBA00022833"/>
    </source>
</evidence>
<evidence type="ECO:0000256" key="2">
    <source>
        <dbReference type="ARBA" id="ARBA00006247"/>
    </source>
</evidence>
<dbReference type="RefSeq" id="WP_026339578.1">
    <property type="nucleotide sequence ID" value="NZ_JBHUNE010000006.1"/>
</dbReference>
<keyword evidence="4" id="KW-0378">Hydrolase</keyword>
<dbReference type="Pfam" id="PF07687">
    <property type="entry name" value="M20_dimer"/>
    <property type="match status" value="1"/>
</dbReference>
<dbReference type="InterPro" id="IPR050072">
    <property type="entry name" value="Peptidase_M20A"/>
</dbReference>
<evidence type="ECO:0000256" key="1">
    <source>
        <dbReference type="ARBA" id="ARBA00001947"/>
    </source>
</evidence>
<comment type="similarity">
    <text evidence="2">Belongs to the peptidase M20A family.</text>
</comment>
<dbReference type="SUPFAM" id="SSF53187">
    <property type="entry name" value="Zn-dependent exopeptidases"/>
    <property type="match status" value="1"/>
</dbReference>